<dbReference type="AlphaFoldDB" id="Q39NM8"/>
<keyword evidence="6" id="KW-1185">Reference proteome</keyword>
<dbReference type="Proteomes" id="UP000002705">
    <property type="component" value="Chromosome 3"/>
</dbReference>
<dbReference type="SMART" id="SM00671">
    <property type="entry name" value="SEL1"/>
    <property type="match status" value="6"/>
</dbReference>
<dbReference type="InterPro" id="IPR011990">
    <property type="entry name" value="TPR-like_helical_dom_sf"/>
</dbReference>
<dbReference type="PANTHER" id="PTHR13891">
    <property type="entry name" value="CYTOCHROME C OXIDASE ASSEMBLY FACTOR 7"/>
    <property type="match status" value="1"/>
</dbReference>
<feature type="chain" id="PRO_5039902913" evidence="4">
    <location>
        <begin position="19"/>
        <end position="363"/>
    </location>
</feature>
<dbReference type="InterPro" id="IPR006597">
    <property type="entry name" value="Sel1-like"/>
</dbReference>
<dbReference type="Gene3D" id="1.25.40.10">
    <property type="entry name" value="Tetratricopeptide repeat domain"/>
    <property type="match status" value="2"/>
</dbReference>
<dbReference type="InterPro" id="IPR040239">
    <property type="entry name" value="HcpB-like"/>
</dbReference>
<dbReference type="HOGENOM" id="CLU_762228_0_0_4"/>
<proteinExistence type="inferred from homology"/>
<protein>
    <submittedName>
        <fullName evidence="5">Sel1-like repeat protein</fullName>
        <ecNumber evidence="5">3.5.2.6</ecNumber>
    </submittedName>
</protein>
<dbReference type="GeneID" id="45099480"/>
<dbReference type="SUPFAM" id="SSF81901">
    <property type="entry name" value="HCP-like"/>
    <property type="match status" value="2"/>
</dbReference>
<reference evidence="5" key="1">
    <citation type="submission" date="2009-01" db="EMBL/GenBank/DDBJ databases">
        <title>Complete sequence of chromosome 3 of Burkholderia sp. 383.</title>
        <authorList>
            <consortium name="US DOE Joint Genome Institute"/>
            <person name="Copeland A."/>
            <person name="Lucas S."/>
            <person name="Lapidus A."/>
            <person name="Barry K."/>
            <person name="Detter J.C."/>
            <person name="Glavina T."/>
            <person name="Hammon N."/>
            <person name="Israni S."/>
            <person name="Pitluck S."/>
            <person name="Chain P."/>
            <person name="Malfatti S."/>
            <person name="Shin M."/>
            <person name="Vergez L."/>
            <person name="Schmutz J."/>
            <person name="Larimer F."/>
            <person name="Land M."/>
            <person name="Kyrpides N."/>
            <person name="Lykidis A."/>
            <person name="Richardson P."/>
        </authorList>
    </citation>
    <scope>NUCLEOTIDE SEQUENCE</scope>
    <source>
        <strain evidence="5">383</strain>
    </source>
</reference>
<dbReference type="RefSeq" id="WP_011349582.1">
    <property type="nucleotide sequence ID" value="NC_007509.1"/>
</dbReference>
<comment type="similarity">
    <text evidence="1">Belongs to the hcp beta-lactamase family.</text>
</comment>
<feature type="signal peptide" evidence="4">
    <location>
        <begin position="1"/>
        <end position="18"/>
    </location>
</feature>
<dbReference type="GO" id="GO:0008800">
    <property type="term" value="F:beta-lactamase activity"/>
    <property type="evidence" value="ECO:0007669"/>
    <property type="project" value="UniProtKB-EC"/>
</dbReference>
<gene>
    <name evidence="5" type="ordered locus">Bcep18194_C6892</name>
</gene>
<evidence type="ECO:0000256" key="4">
    <source>
        <dbReference type="SAM" id="SignalP"/>
    </source>
</evidence>
<keyword evidence="4" id="KW-0732">Signal</keyword>
<accession>Q39NM8</accession>
<feature type="compositionally biased region" description="Low complexity" evidence="3">
    <location>
        <begin position="56"/>
        <end position="65"/>
    </location>
</feature>
<feature type="compositionally biased region" description="Basic and acidic residues" evidence="3">
    <location>
        <begin position="37"/>
        <end position="54"/>
    </location>
</feature>
<keyword evidence="5" id="KW-0378">Hydrolase</keyword>
<name>Q39NM8_BURL3</name>
<dbReference type="Pfam" id="PF08238">
    <property type="entry name" value="Sel1"/>
    <property type="match status" value="6"/>
</dbReference>
<dbReference type="KEGG" id="bur:Bcep18194_C6892"/>
<feature type="region of interest" description="Disordered" evidence="3">
    <location>
        <begin position="37"/>
        <end position="65"/>
    </location>
</feature>
<dbReference type="PATRIC" id="fig|482957.22.peg.7427"/>
<dbReference type="EC" id="3.5.2.6" evidence="5"/>
<keyword evidence="2" id="KW-0677">Repeat</keyword>
<evidence type="ECO:0000313" key="5">
    <source>
        <dbReference type="EMBL" id="ABB05938.1"/>
    </source>
</evidence>
<dbReference type="EMBL" id="CP000150">
    <property type="protein sequence ID" value="ABB05938.1"/>
    <property type="molecule type" value="Genomic_DNA"/>
</dbReference>
<evidence type="ECO:0000313" key="6">
    <source>
        <dbReference type="Proteomes" id="UP000002705"/>
    </source>
</evidence>
<dbReference type="PANTHER" id="PTHR13891:SF1">
    <property type="entry name" value="CYTOCHROME C OXIDASE ASSEMBLY FACTOR 7"/>
    <property type="match status" value="1"/>
</dbReference>
<sequence length="363" mass="38524">MKSYLAVLAILCLTACQAGGQAAAPASVETSVGLQTKEEAVRDNPANPHEKDETGVTASDVSSSSTSSQKSLAQLVDACHATDPDSCEKAGLGYAAAATDNLLHAADFYADGCDQSNASNCIRMGLMLQKGDGVQLDWFAAAINFRSACDLDDTECSNLGLAYVFGQGVVRDGRRAVQLFDKACQAGRMTGCANLGAAYMKGIGVHRDRQRAIALFREACSDGDSLGCFNLGVIYHTGQGVRRDLKRAATYYQTACDHDDGESCSNLGKLRLGRKIGARDPKTAAQLFYRGCILNDAESCLYLGLAHQSGDGVRANAYDTRSYLWRAVALDPKSQAARRALARLARIGDERAATPAGRQPSGE</sequence>
<organism evidence="5 6">
    <name type="scientific">Burkholderia lata (strain ATCC 17760 / DSM 23089 / LMG 22485 / NCIMB 9086 / R18194 / 383)</name>
    <dbReference type="NCBI Taxonomy" id="482957"/>
    <lineage>
        <taxon>Bacteria</taxon>
        <taxon>Pseudomonadati</taxon>
        <taxon>Pseudomonadota</taxon>
        <taxon>Betaproteobacteria</taxon>
        <taxon>Burkholderiales</taxon>
        <taxon>Burkholderiaceae</taxon>
        <taxon>Burkholderia</taxon>
        <taxon>Burkholderia cepacia complex</taxon>
    </lineage>
</organism>
<evidence type="ECO:0000256" key="1">
    <source>
        <dbReference type="ARBA" id="ARBA00008486"/>
    </source>
</evidence>
<evidence type="ECO:0000256" key="3">
    <source>
        <dbReference type="SAM" id="MobiDB-lite"/>
    </source>
</evidence>
<evidence type="ECO:0000256" key="2">
    <source>
        <dbReference type="ARBA" id="ARBA00022737"/>
    </source>
</evidence>